<evidence type="ECO:0000256" key="1">
    <source>
        <dbReference type="ARBA" id="ARBA00022729"/>
    </source>
</evidence>
<dbReference type="InterPro" id="IPR052913">
    <property type="entry name" value="Glycopeptide_resist_protein"/>
</dbReference>
<dbReference type="AlphaFoldDB" id="A0A2V1JQP5"/>
<dbReference type="Pfam" id="PF04294">
    <property type="entry name" value="VanW"/>
    <property type="match status" value="1"/>
</dbReference>
<feature type="compositionally biased region" description="Low complexity" evidence="2">
    <location>
        <begin position="480"/>
        <end position="492"/>
    </location>
</feature>
<dbReference type="Proteomes" id="UP000245288">
    <property type="component" value="Unassembled WGS sequence"/>
</dbReference>
<feature type="region of interest" description="Disordered" evidence="2">
    <location>
        <begin position="475"/>
        <end position="531"/>
    </location>
</feature>
<dbReference type="RefSeq" id="WP_109216445.1">
    <property type="nucleotide sequence ID" value="NZ_JRFU01000149.1"/>
</dbReference>
<keyword evidence="1" id="KW-0732">Signal</keyword>
<accession>A0A2V1JQP5</accession>
<dbReference type="PANTHER" id="PTHR35788:SF1">
    <property type="entry name" value="EXPORTED PROTEIN"/>
    <property type="match status" value="1"/>
</dbReference>
<dbReference type="OrthoDB" id="9797191at2"/>
<protein>
    <recommendedName>
        <fullName evidence="3">G5 domain-containing protein</fullName>
    </recommendedName>
</protein>
<name>A0A2V1JQP5_EUBRA</name>
<feature type="domain" description="G5" evidence="3">
    <location>
        <begin position="371"/>
        <end position="447"/>
    </location>
</feature>
<feature type="compositionally biased region" description="Polar residues" evidence="2">
    <location>
        <begin position="493"/>
        <end position="531"/>
    </location>
</feature>
<proteinExistence type="predicted"/>
<evidence type="ECO:0000256" key="2">
    <source>
        <dbReference type="SAM" id="MobiDB-lite"/>
    </source>
</evidence>
<keyword evidence="5" id="KW-1185">Reference proteome</keyword>
<reference evidence="4 5" key="1">
    <citation type="submission" date="2014-09" db="EMBL/GenBank/DDBJ databases">
        <title>Butyrate-producing bacteria isolated from human gut.</title>
        <authorList>
            <person name="Zhang Q."/>
            <person name="Zhao L."/>
        </authorList>
    </citation>
    <scope>NUCLEOTIDE SEQUENCE [LARGE SCALE GENOMIC DNA]</scope>
    <source>
        <strain evidence="4 5">21</strain>
    </source>
</reference>
<organism evidence="4 5">
    <name type="scientific">Eubacterium ramulus</name>
    <dbReference type="NCBI Taxonomy" id="39490"/>
    <lineage>
        <taxon>Bacteria</taxon>
        <taxon>Bacillati</taxon>
        <taxon>Bacillota</taxon>
        <taxon>Clostridia</taxon>
        <taxon>Eubacteriales</taxon>
        <taxon>Eubacteriaceae</taxon>
        <taxon>Eubacterium</taxon>
    </lineage>
</organism>
<gene>
    <name evidence="4" type="ORF">LG34_13530</name>
</gene>
<dbReference type="InterPro" id="IPR007391">
    <property type="entry name" value="Vancomycin_resist_VanW"/>
</dbReference>
<dbReference type="SMART" id="SM01208">
    <property type="entry name" value="G5"/>
    <property type="match status" value="1"/>
</dbReference>
<dbReference type="PANTHER" id="PTHR35788">
    <property type="entry name" value="EXPORTED PROTEIN-RELATED"/>
    <property type="match status" value="1"/>
</dbReference>
<dbReference type="EMBL" id="JRFU01000149">
    <property type="protein sequence ID" value="PWE85825.1"/>
    <property type="molecule type" value="Genomic_DNA"/>
</dbReference>
<dbReference type="InterPro" id="IPR011098">
    <property type="entry name" value="G5_dom"/>
</dbReference>
<evidence type="ECO:0000313" key="5">
    <source>
        <dbReference type="Proteomes" id="UP000245288"/>
    </source>
</evidence>
<dbReference type="Pfam" id="PF12229">
    <property type="entry name" value="PG_binding_4"/>
    <property type="match status" value="1"/>
</dbReference>
<evidence type="ECO:0000259" key="3">
    <source>
        <dbReference type="SMART" id="SM01208"/>
    </source>
</evidence>
<sequence length="531" mass="56802">MKKWIRVLPILGVAVLAAGIGHQSALAKKSEDSVIADRIFIGDVAVGGMTDDEATAAVEKYVDDLADEKITLTINDVSVEATAADLGLSWQDTESVQNAVAYGKSGNLIARYKAKKDLENEDKVFPMPLVVDQEKTTAYLEEHEGELNRDAVDYGLTRENGEFKIIEGQDGIVVDVAKSVDTIDESFQAGWKADSTIELVAEVSKPKGSEEELQKVKDVLGTFSTKYASSASGRKANIANGSKKIDGTVIYPGDEFSVYQTVAPFNADNGYKLAGAYENGTTVDAYGGGICQVSTTLYNAVIRAELEVTERSGHSMIVNYVDPSADAAIAGEYKDFKFKNSTEAPIYIESYANGTTISFTIYGQETRPANRSISFVSETLSTTDPGVKFQESSDAVGTISKTQSSHVGKSARLWKVVTVDGVEESREVFNKTTYKASPTIYAVGVSSENPEAVSAMKAAIATQDEGTIRAAAAQWKNAVQQPEQTTDPTQDPNASQTQPADGTNQAGQTDNSAQQTQPADNQSADQGTTAQ</sequence>
<dbReference type="InterPro" id="IPR022029">
    <property type="entry name" value="YoaR-like_PG-bd"/>
</dbReference>
<comment type="caution">
    <text evidence="4">The sequence shown here is derived from an EMBL/GenBank/DDBJ whole genome shotgun (WGS) entry which is preliminary data.</text>
</comment>
<evidence type="ECO:0000313" key="4">
    <source>
        <dbReference type="EMBL" id="PWE85825.1"/>
    </source>
</evidence>